<feature type="compositionally biased region" description="Low complexity" evidence="1">
    <location>
        <begin position="41"/>
        <end position="59"/>
    </location>
</feature>
<dbReference type="EMBL" id="JBEOZY010000026">
    <property type="protein sequence ID" value="MER6167477.1"/>
    <property type="molecule type" value="Genomic_DNA"/>
</dbReference>
<keyword evidence="2" id="KW-0472">Membrane</keyword>
<evidence type="ECO:0000313" key="4">
    <source>
        <dbReference type="EMBL" id="MER6167477.1"/>
    </source>
</evidence>
<feature type="signal peptide" evidence="3">
    <location>
        <begin position="1"/>
        <end position="21"/>
    </location>
</feature>
<feature type="compositionally biased region" description="Basic and acidic residues" evidence="1">
    <location>
        <begin position="63"/>
        <end position="90"/>
    </location>
</feature>
<dbReference type="Proteomes" id="UP001496720">
    <property type="component" value="Unassembled WGS sequence"/>
</dbReference>
<organism evidence="4 5">
    <name type="scientific">Streptomyces violaceorubidus</name>
    <dbReference type="NCBI Taxonomy" id="284042"/>
    <lineage>
        <taxon>Bacteria</taxon>
        <taxon>Bacillati</taxon>
        <taxon>Actinomycetota</taxon>
        <taxon>Actinomycetes</taxon>
        <taxon>Kitasatosporales</taxon>
        <taxon>Streptomycetaceae</taxon>
        <taxon>Streptomyces</taxon>
    </lineage>
</organism>
<feature type="chain" id="PRO_5047418470" description="Secreted protein" evidence="3">
    <location>
        <begin position="22"/>
        <end position="242"/>
    </location>
</feature>
<evidence type="ECO:0000313" key="5">
    <source>
        <dbReference type="Proteomes" id="UP001496720"/>
    </source>
</evidence>
<sequence length="242" mass="24135">MTPWLRALRATGLVGALGAGAVVAPYGEQAHGTGWPVAPFTVAATPTPGPSAPGATGVPDGSGTHDGRGGHERPRRPDDHDRPDRPDARPSPRPPAESGPAGRGSPTPSPASASPSPSASSGAPDADPSRGGHLPGEGRHRPGHGEEREPEHDGRDESGGRYRDEDGAGDVAPEAPATALPPGPTEAAEVSPAAPSRSPSHSGAPTRAAAEPVLRVLPLGSGLVLIGLGLALGLVGLRLRRG</sequence>
<feature type="compositionally biased region" description="Basic and acidic residues" evidence="1">
    <location>
        <begin position="136"/>
        <end position="166"/>
    </location>
</feature>
<comment type="caution">
    <text evidence="4">The sequence shown here is derived from an EMBL/GenBank/DDBJ whole genome shotgun (WGS) entry which is preliminary data.</text>
</comment>
<keyword evidence="2" id="KW-0812">Transmembrane</keyword>
<keyword evidence="2" id="KW-1133">Transmembrane helix</keyword>
<evidence type="ECO:0000256" key="1">
    <source>
        <dbReference type="SAM" id="MobiDB-lite"/>
    </source>
</evidence>
<evidence type="ECO:0008006" key="6">
    <source>
        <dbReference type="Google" id="ProtNLM"/>
    </source>
</evidence>
<feature type="compositionally biased region" description="Low complexity" evidence="1">
    <location>
        <begin position="185"/>
        <end position="205"/>
    </location>
</feature>
<feature type="transmembrane region" description="Helical" evidence="2">
    <location>
        <begin position="216"/>
        <end position="237"/>
    </location>
</feature>
<proteinExistence type="predicted"/>
<evidence type="ECO:0000256" key="2">
    <source>
        <dbReference type="SAM" id="Phobius"/>
    </source>
</evidence>
<feature type="region of interest" description="Disordered" evidence="1">
    <location>
        <begin position="37"/>
        <end position="208"/>
    </location>
</feature>
<feature type="compositionally biased region" description="Low complexity" evidence="1">
    <location>
        <begin position="98"/>
        <end position="132"/>
    </location>
</feature>
<accession>A0ABV1T0G4</accession>
<keyword evidence="5" id="KW-1185">Reference proteome</keyword>
<evidence type="ECO:0000256" key="3">
    <source>
        <dbReference type="SAM" id="SignalP"/>
    </source>
</evidence>
<keyword evidence="3" id="KW-0732">Signal</keyword>
<gene>
    <name evidence="4" type="ORF">ABT188_23505</name>
</gene>
<protein>
    <recommendedName>
        <fullName evidence="6">Secreted protein</fullName>
    </recommendedName>
</protein>
<dbReference type="RefSeq" id="WP_352148948.1">
    <property type="nucleotide sequence ID" value="NZ_JBEOZY010000026.1"/>
</dbReference>
<name>A0ABV1T0G4_9ACTN</name>
<reference evidence="4 5" key="1">
    <citation type="submission" date="2024-06" db="EMBL/GenBank/DDBJ databases">
        <title>The Natural Products Discovery Center: Release of the First 8490 Sequenced Strains for Exploring Actinobacteria Biosynthetic Diversity.</title>
        <authorList>
            <person name="Kalkreuter E."/>
            <person name="Kautsar S.A."/>
            <person name="Yang D."/>
            <person name="Bader C.D."/>
            <person name="Teijaro C.N."/>
            <person name="Fluegel L."/>
            <person name="Davis C.M."/>
            <person name="Simpson J.R."/>
            <person name="Lauterbach L."/>
            <person name="Steele A.D."/>
            <person name="Gui C."/>
            <person name="Meng S."/>
            <person name="Li G."/>
            <person name="Viehrig K."/>
            <person name="Ye F."/>
            <person name="Su P."/>
            <person name="Kiefer A.F."/>
            <person name="Nichols A."/>
            <person name="Cepeda A.J."/>
            <person name="Yan W."/>
            <person name="Fan B."/>
            <person name="Jiang Y."/>
            <person name="Adhikari A."/>
            <person name="Zheng C.-J."/>
            <person name="Schuster L."/>
            <person name="Cowan T.M."/>
            <person name="Smanski M.J."/>
            <person name="Chevrette M.G."/>
            <person name="De Carvalho L.P.S."/>
            <person name="Shen B."/>
        </authorList>
    </citation>
    <scope>NUCLEOTIDE SEQUENCE [LARGE SCALE GENOMIC DNA]</scope>
    <source>
        <strain evidence="4 5">NPDC001615</strain>
    </source>
</reference>